<feature type="domain" description="RNA polymerase sigma-70 region 2" evidence="5">
    <location>
        <begin position="33"/>
        <end position="96"/>
    </location>
</feature>
<keyword evidence="3" id="KW-0731">Sigma factor</keyword>
<evidence type="ECO:0000259" key="5">
    <source>
        <dbReference type="Pfam" id="PF04542"/>
    </source>
</evidence>
<sequence length="201" mass="23927">MKHSDPLAEPYLFNRWQQCCEGDKSAFAEITELNYAALYHYGTRFTQDRDLIKDCIQDLFLNIWEKRARLSHISALRPYLFQSLRNNLIHRLRRQSLFSDIDNAASEPPDDVSPEADWIFQETDQLNATRLRSALDTLPKRQREALYLRYYENLSYEEIAVIMGLQRQAVANYLQYGIQKLREYWQHAAVSFLFLFDFFPK</sequence>
<dbReference type="InterPro" id="IPR013324">
    <property type="entry name" value="RNA_pol_sigma_r3/r4-like"/>
</dbReference>
<evidence type="ECO:0000256" key="1">
    <source>
        <dbReference type="ARBA" id="ARBA00010641"/>
    </source>
</evidence>
<dbReference type="InterPro" id="IPR014284">
    <property type="entry name" value="RNA_pol_sigma-70_dom"/>
</dbReference>
<feature type="domain" description="RNA polymerase sigma factor 70 region 4 type 2" evidence="6">
    <location>
        <begin position="130"/>
        <end position="181"/>
    </location>
</feature>
<dbReference type="InterPro" id="IPR007627">
    <property type="entry name" value="RNA_pol_sigma70_r2"/>
</dbReference>
<evidence type="ECO:0000256" key="4">
    <source>
        <dbReference type="ARBA" id="ARBA00023163"/>
    </source>
</evidence>
<evidence type="ECO:0000313" key="7">
    <source>
        <dbReference type="EMBL" id="QRR02160.1"/>
    </source>
</evidence>
<dbReference type="PANTHER" id="PTHR43133:SF46">
    <property type="entry name" value="RNA POLYMERASE SIGMA-70 FACTOR ECF SUBFAMILY"/>
    <property type="match status" value="1"/>
</dbReference>
<keyword evidence="4" id="KW-0804">Transcription</keyword>
<comment type="similarity">
    <text evidence="1">Belongs to the sigma-70 factor family. ECF subfamily.</text>
</comment>
<dbReference type="Pfam" id="PF08281">
    <property type="entry name" value="Sigma70_r4_2"/>
    <property type="match status" value="1"/>
</dbReference>
<dbReference type="Pfam" id="PF04542">
    <property type="entry name" value="Sigma70_r2"/>
    <property type="match status" value="1"/>
</dbReference>
<dbReference type="PANTHER" id="PTHR43133">
    <property type="entry name" value="RNA POLYMERASE ECF-TYPE SIGMA FACTO"/>
    <property type="match status" value="1"/>
</dbReference>
<organism evidence="7 8">
    <name type="scientific">Dyadobacter sandarakinus</name>
    <dbReference type="NCBI Taxonomy" id="2747268"/>
    <lineage>
        <taxon>Bacteria</taxon>
        <taxon>Pseudomonadati</taxon>
        <taxon>Bacteroidota</taxon>
        <taxon>Cytophagia</taxon>
        <taxon>Cytophagales</taxon>
        <taxon>Spirosomataceae</taxon>
        <taxon>Dyadobacter</taxon>
    </lineage>
</organism>
<keyword evidence="2" id="KW-0805">Transcription regulation</keyword>
<dbReference type="InterPro" id="IPR013249">
    <property type="entry name" value="RNA_pol_sigma70_r4_t2"/>
</dbReference>
<evidence type="ECO:0000259" key="6">
    <source>
        <dbReference type="Pfam" id="PF08281"/>
    </source>
</evidence>
<dbReference type="Gene3D" id="1.10.1740.10">
    <property type="match status" value="1"/>
</dbReference>
<dbReference type="EMBL" id="CP056775">
    <property type="protein sequence ID" value="QRR02160.1"/>
    <property type="molecule type" value="Genomic_DNA"/>
</dbReference>
<dbReference type="InterPro" id="IPR039425">
    <property type="entry name" value="RNA_pol_sigma-70-like"/>
</dbReference>
<proteinExistence type="inferred from homology"/>
<dbReference type="CDD" id="cd06171">
    <property type="entry name" value="Sigma70_r4"/>
    <property type="match status" value="1"/>
</dbReference>
<evidence type="ECO:0000256" key="2">
    <source>
        <dbReference type="ARBA" id="ARBA00023015"/>
    </source>
</evidence>
<name>A0ABX7I8F4_9BACT</name>
<dbReference type="InterPro" id="IPR013325">
    <property type="entry name" value="RNA_pol_sigma_r2"/>
</dbReference>
<gene>
    <name evidence="7" type="ORF">HWI92_15230</name>
</gene>
<evidence type="ECO:0000256" key="3">
    <source>
        <dbReference type="ARBA" id="ARBA00023082"/>
    </source>
</evidence>
<dbReference type="SUPFAM" id="SSF88659">
    <property type="entry name" value="Sigma3 and sigma4 domains of RNA polymerase sigma factors"/>
    <property type="match status" value="1"/>
</dbReference>
<dbReference type="Proteomes" id="UP000612680">
    <property type="component" value="Chromosome"/>
</dbReference>
<accession>A0ABX7I8F4</accession>
<dbReference type="Gene3D" id="1.10.10.10">
    <property type="entry name" value="Winged helix-like DNA-binding domain superfamily/Winged helix DNA-binding domain"/>
    <property type="match status" value="1"/>
</dbReference>
<evidence type="ECO:0000313" key="8">
    <source>
        <dbReference type="Proteomes" id="UP000612680"/>
    </source>
</evidence>
<reference evidence="7 8" key="1">
    <citation type="submission" date="2020-06" db="EMBL/GenBank/DDBJ databases">
        <title>Dyadobacter sandarakinus sp. nov., isolated from the soil of the Arctic Yellow River Station.</title>
        <authorList>
            <person name="Zhang Y."/>
            <person name="Peng F."/>
        </authorList>
    </citation>
    <scope>NUCLEOTIDE SEQUENCE [LARGE SCALE GENOMIC DNA]</scope>
    <source>
        <strain evidence="7 8">Q3-56</strain>
    </source>
</reference>
<dbReference type="SUPFAM" id="SSF88946">
    <property type="entry name" value="Sigma2 domain of RNA polymerase sigma factors"/>
    <property type="match status" value="1"/>
</dbReference>
<dbReference type="RefSeq" id="WP_204656797.1">
    <property type="nucleotide sequence ID" value="NZ_CP056775.1"/>
</dbReference>
<protein>
    <submittedName>
        <fullName evidence="7">Sigma-70 family RNA polymerase sigma factor</fullName>
    </submittedName>
</protein>
<dbReference type="InterPro" id="IPR036388">
    <property type="entry name" value="WH-like_DNA-bd_sf"/>
</dbReference>
<dbReference type="NCBIfam" id="TIGR02937">
    <property type="entry name" value="sigma70-ECF"/>
    <property type="match status" value="1"/>
</dbReference>
<keyword evidence="8" id="KW-1185">Reference proteome</keyword>